<evidence type="ECO:0000313" key="3">
    <source>
        <dbReference type="Proteomes" id="UP000614714"/>
    </source>
</evidence>
<accession>A0ABS0YK31</accession>
<dbReference type="RefSeq" id="WP_199391083.1">
    <property type="nucleotide sequence ID" value="NZ_JAEMHL010000021.1"/>
</dbReference>
<proteinExistence type="predicted"/>
<comment type="caution">
    <text evidence="2">The sequence shown here is derived from an EMBL/GenBank/DDBJ whole genome shotgun (WGS) entry which is preliminary data.</text>
</comment>
<sequence>MQVASEVLDRVLRGLGQKDRQSLLESIDMAEEAVIFGSYACGCERPDSDFDLMLVGTGRRIKTKKLDLIWVPKERLVLKSWLRTELATHIAAYGAWVKGDGTWKRRVEITKYTMNKKRLKILIALSHIYVKRADLSDISRYDLLNKVVLDILRLSYLVNKRPVPPSALIKLEFGSCDPETMLCLAKELLGDGGLVLLEQAFFCLDKSRFWRDYISPVS</sequence>
<dbReference type="InterPro" id="IPR043519">
    <property type="entry name" value="NT_sf"/>
</dbReference>
<organism evidence="2 3">
    <name type="scientific">Geomonas anaerohicana</name>
    <dbReference type="NCBI Taxonomy" id="2798583"/>
    <lineage>
        <taxon>Bacteria</taxon>
        <taxon>Pseudomonadati</taxon>
        <taxon>Thermodesulfobacteriota</taxon>
        <taxon>Desulfuromonadia</taxon>
        <taxon>Geobacterales</taxon>
        <taxon>Geobacteraceae</taxon>
        <taxon>Geomonas</taxon>
    </lineage>
</organism>
<evidence type="ECO:0000259" key="1">
    <source>
        <dbReference type="Pfam" id="PF01909"/>
    </source>
</evidence>
<dbReference type="Proteomes" id="UP000614714">
    <property type="component" value="Unassembled WGS sequence"/>
</dbReference>
<dbReference type="Gene3D" id="3.30.460.10">
    <property type="entry name" value="Beta Polymerase, domain 2"/>
    <property type="match status" value="1"/>
</dbReference>
<gene>
    <name evidence="2" type="ORF">JFN91_20880</name>
</gene>
<dbReference type="SUPFAM" id="SSF81301">
    <property type="entry name" value="Nucleotidyltransferase"/>
    <property type="match status" value="1"/>
</dbReference>
<protein>
    <submittedName>
        <fullName evidence="2">Nucleotidyltransferase domain-containing protein</fullName>
    </submittedName>
</protein>
<reference evidence="2 3" key="1">
    <citation type="submission" date="2020-12" db="EMBL/GenBank/DDBJ databases">
        <title>Geomonas sp. Red421, isolated from paddy soil.</title>
        <authorList>
            <person name="Xu Z."/>
            <person name="Zhang Z."/>
            <person name="Masuda Y."/>
            <person name="Itoh H."/>
            <person name="Senoo K."/>
        </authorList>
    </citation>
    <scope>NUCLEOTIDE SEQUENCE [LARGE SCALE GENOMIC DNA]</scope>
    <source>
        <strain evidence="2 3">Red421</strain>
    </source>
</reference>
<name>A0ABS0YK31_9BACT</name>
<dbReference type="Pfam" id="PF01909">
    <property type="entry name" value="NTP_transf_2"/>
    <property type="match status" value="1"/>
</dbReference>
<dbReference type="CDD" id="cd05403">
    <property type="entry name" value="NT_KNTase_like"/>
    <property type="match status" value="1"/>
</dbReference>
<evidence type="ECO:0000313" key="2">
    <source>
        <dbReference type="EMBL" id="MBJ6752679.1"/>
    </source>
</evidence>
<feature type="domain" description="Polymerase nucleotidyl transferase" evidence="1">
    <location>
        <begin position="31"/>
        <end position="75"/>
    </location>
</feature>
<dbReference type="InterPro" id="IPR002934">
    <property type="entry name" value="Polymerase_NTP_transf_dom"/>
</dbReference>
<dbReference type="EMBL" id="JAEMHL010000021">
    <property type="protein sequence ID" value="MBJ6752679.1"/>
    <property type="molecule type" value="Genomic_DNA"/>
</dbReference>
<keyword evidence="3" id="KW-1185">Reference proteome</keyword>